<accession>A0A842AIP8</accession>
<dbReference type="EMBL" id="JAARSH010000005">
    <property type="protein sequence ID" value="MBC1616402.1"/>
    <property type="molecule type" value="Genomic_DNA"/>
</dbReference>
<sequence length="129" mass="14257">MIYKLKHHAGETVGFEAGEPVGKIVEALEVAIATVTVNYGPSADLSNAELVEVLRRGMSKYGVKRLETDKQYFGVEIDTFDLYESIAADIGAVEAKRHTYKFHQNIAAIACTVYMEGLMRSSKEARNNV</sequence>
<protein>
    <submittedName>
        <fullName evidence="1">Uncharacterized protein</fullName>
    </submittedName>
</protein>
<comment type="caution">
    <text evidence="1">The sequence shown here is derived from an EMBL/GenBank/DDBJ whole genome shotgun (WGS) entry which is preliminary data.</text>
</comment>
<dbReference type="Proteomes" id="UP000574104">
    <property type="component" value="Unassembled WGS sequence"/>
</dbReference>
<organism evidence="1 2">
    <name type="scientific">Listeria booriae</name>
    <dbReference type="NCBI Taxonomy" id="1552123"/>
    <lineage>
        <taxon>Bacteria</taxon>
        <taxon>Bacillati</taxon>
        <taxon>Bacillota</taxon>
        <taxon>Bacilli</taxon>
        <taxon>Bacillales</taxon>
        <taxon>Listeriaceae</taxon>
        <taxon>Listeria</taxon>
    </lineage>
</organism>
<dbReference type="AlphaFoldDB" id="A0A842AIP8"/>
<reference evidence="1 2" key="1">
    <citation type="submission" date="2020-03" db="EMBL/GenBank/DDBJ databases">
        <title>Soil Listeria distribution.</title>
        <authorList>
            <person name="Liao J."/>
            <person name="Wiedmann M."/>
        </authorList>
    </citation>
    <scope>NUCLEOTIDE SEQUENCE [LARGE SCALE GENOMIC DNA]</scope>
    <source>
        <strain evidence="1 2">FSL L7-1299</strain>
    </source>
</reference>
<proteinExistence type="predicted"/>
<evidence type="ECO:0000313" key="2">
    <source>
        <dbReference type="Proteomes" id="UP000574104"/>
    </source>
</evidence>
<name>A0A842AIP8_9LIST</name>
<gene>
    <name evidence="1" type="ORF">HB904_09390</name>
</gene>
<evidence type="ECO:0000313" key="1">
    <source>
        <dbReference type="EMBL" id="MBC1616402.1"/>
    </source>
</evidence>
<dbReference type="RefSeq" id="WP_185434382.1">
    <property type="nucleotide sequence ID" value="NZ_JAARSH010000005.1"/>
</dbReference>